<accession>A0A4C1U6H8</accession>
<comment type="caution">
    <text evidence="2">The sequence shown here is derived from an EMBL/GenBank/DDBJ whole genome shotgun (WGS) entry which is preliminary data.</text>
</comment>
<keyword evidence="3" id="KW-1185">Reference proteome</keyword>
<feature type="region of interest" description="Disordered" evidence="1">
    <location>
        <begin position="52"/>
        <end position="89"/>
    </location>
</feature>
<organism evidence="2 3">
    <name type="scientific">Eumeta variegata</name>
    <name type="common">Bagworm moth</name>
    <name type="synonym">Eumeta japonica</name>
    <dbReference type="NCBI Taxonomy" id="151549"/>
    <lineage>
        <taxon>Eukaryota</taxon>
        <taxon>Metazoa</taxon>
        <taxon>Ecdysozoa</taxon>
        <taxon>Arthropoda</taxon>
        <taxon>Hexapoda</taxon>
        <taxon>Insecta</taxon>
        <taxon>Pterygota</taxon>
        <taxon>Neoptera</taxon>
        <taxon>Endopterygota</taxon>
        <taxon>Lepidoptera</taxon>
        <taxon>Glossata</taxon>
        <taxon>Ditrysia</taxon>
        <taxon>Tineoidea</taxon>
        <taxon>Psychidae</taxon>
        <taxon>Oiketicinae</taxon>
        <taxon>Eumeta</taxon>
    </lineage>
</organism>
<protein>
    <submittedName>
        <fullName evidence="2">Uncharacterized protein</fullName>
    </submittedName>
</protein>
<gene>
    <name evidence="2" type="ORF">EVAR_7182_1</name>
</gene>
<evidence type="ECO:0000313" key="2">
    <source>
        <dbReference type="EMBL" id="GBP21965.1"/>
    </source>
</evidence>
<dbReference type="AlphaFoldDB" id="A0A4C1U6H8"/>
<name>A0A4C1U6H8_EUMVA</name>
<feature type="compositionally biased region" description="Polar residues" evidence="1">
    <location>
        <begin position="78"/>
        <end position="89"/>
    </location>
</feature>
<evidence type="ECO:0000256" key="1">
    <source>
        <dbReference type="SAM" id="MobiDB-lite"/>
    </source>
</evidence>
<proteinExistence type="predicted"/>
<feature type="compositionally biased region" description="Low complexity" evidence="1">
    <location>
        <begin position="59"/>
        <end position="70"/>
    </location>
</feature>
<reference evidence="2 3" key="1">
    <citation type="journal article" date="2019" name="Commun. Biol.">
        <title>The bagworm genome reveals a unique fibroin gene that provides high tensile strength.</title>
        <authorList>
            <person name="Kono N."/>
            <person name="Nakamura H."/>
            <person name="Ohtoshi R."/>
            <person name="Tomita M."/>
            <person name="Numata K."/>
            <person name="Arakawa K."/>
        </authorList>
    </citation>
    <scope>NUCLEOTIDE SEQUENCE [LARGE SCALE GENOMIC DNA]</scope>
</reference>
<dbReference type="Proteomes" id="UP000299102">
    <property type="component" value="Unassembled WGS sequence"/>
</dbReference>
<sequence>MYVVSAISLLRLRIFRDAYVLCPRMDMYPNLQPRYADAHAQWRLCSTGRHPLNSSGKLSSPSQTPTQSSPAAGPTMGPASSDTPLSDSSAALHATCRSHFA</sequence>
<dbReference type="EMBL" id="BGZK01000134">
    <property type="protein sequence ID" value="GBP21965.1"/>
    <property type="molecule type" value="Genomic_DNA"/>
</dbReference>
<evidence type="ECO:0000313" key="3">
    <source>
        <dbReference type="Proteomes" id="UP000299102"/>
    </source>
</evidence>